<accession>A0AAD8XX30</accession>
<feature type="chain" id="PRO_5042014010" evidence="2">
    <location>
        <begin position="21"/>
        <end position="233"/>
    </location>
</feature>
<keyword evidence="1" id="KW-1133">Transmembrane helix</keyword>
<name>A0AAD8XX30_9STRA</name>
<proteinExistence type="predicted"/>
<evidence type="ECO:0000256" key="1">
    <source>
        <dbReference type="SAM" id="Phobius"/>
    </source>
</evidence>
<comment type="caution">
    <text evidence="3">The sequence shown here is derived from an EMBL/GenBank/DDBJ whole genome shotgun (WGS) entry which is preliminary data.</text>
</comment>
<gene>
    <name evidence="3" type="ORF">QTG54_014463</name>
</gene>
<organism evidence="3 4">
    <name type="scientific">Skeletonema marinoi</name>
    <dbReference type="NCBI Taxonomy" id="267567"/>
    <lineage>
        <taxon>Eukaryota</taxon>
        <taxon>Sar</taxon>
        <taxon>Stramenopiles</taxon>
        <taxon>Ochrophyta</taxon>
        <taxon>Bacillariophyta</taxon>
        <taxon>Coscinodiscophyceae</taxon>
        <taxon>Thalassiosirophycidae</taxon>
        <taxon>Thalassiosirales</taxon>
        <taxon>Skeletonemataceae</taxon>
        <taxon>Skeletonema</taxon>
        <taxon>Skeletonema marinoi-dohrnii complex</taxon>
    </lineage>
</organism>
<keyword evidence="4" id="KW-1185">Reference proteome</keyword>
<evidence type="ECO:0000256" key="2">
    <source>
        <dbReference type="SAM" id="SignalP"/>
    </source>
</evidence>
<dbReference type="EMBL" id="JATAAI010000036">
    <property type="protein sequence ID" value="KAK1735003.1"/>
    <property type="molecule type" value="Genomic_DNA"/>
</dbReference>
<keyword evidence="1" id="KW-0812">Transmembrane</keyword>
<dbReference type="AlphaFoldDB" id="A0AAD8XX30"/>
<keyword evidence="1" id="KW-0472">Membrane</keyword>
<evidence type="ECO:0000313" key="4">
    <source>
        <dbReference type="Proteomes" id="UP001224775"/>
    </source>
</evidence>
<sequence>MYWAWGIVALDLALVSLSIASALPTIGVEGAFHSELIGTEATLTTTVGTIIVVGYSIITTYCTRVAIAQDEKDNRRINQSQRDSKSRPQYKRIVEVGRRAYCSIVLCAVSNLLYAFMELSNWLVADRGTIVRGLMLFDVVDPFAETILIMKLSQAYLCLVPIHREWSKESYARDAQICINYFREYSSFYQKRIDVLNGMVIAKLCECAAPYVIPHASVMLRNVAPTLYERLFG</sequence>
<reference evidence="3" key="1">
    <citation type="submission" date="2023-06" db="EMBL/GenBank/DDBJ databases">
        <title>Survivors Of The Sea: Transcriptome response of Skeletonema marinoi to long-term dormancy.</title>
        <authorList>
            <person name="Pinder M.I.M."/>
            <person name="Kourtchenko O."/>
            <person name="Robertson E.K."/>
            <person name="Larsson T."/>
            <person name="Maumus F."/>
            <person name="Osuna-Cruz C.M."/>
            <person name="Vancaester E."/>
            <person name="Stenow R."/>
            <person name="Vandepoele K."/>
            <person name="Ploug H."/>
            <person name="Bruchert V."/>
            <person name="Godhe A."/>
            <person name="Topel M."/>
        </authorList>
    </citation>
    <scope>NUCLEOTIDE SEQUENCE</scope>
    <source>
        <strain evidence="3">R05AC</strain>
    </source>
</reference>
<evidence type="ECO:0000313" key="3">
    <source>
        <dbReference type="EMBL" id="KAK1735003.1"/>
    </source>
</evidence>
<feature type="transmembrane region" description="Helical" evidence="1">
    <location>
        <begin position="100"/>
        <end position="117"/>
    </location>
</feature>
<dbReference type="Proteomes" id="UP001224775">
    <property type="component" value="Unassembled WGS sequence"/>
</dbReference>
<feature type="transmembrane region" description="Helical" evidence="1">
    <location>
        <begin position="46"/>
        <end position="67"/>
    </location>
</feature>
<protein>
    <submittedName>
        <fullName evidence="3">Uncharacterized protein</fullName>
    </submittedName>
</protein>
<keyword evidence="2" id="KW-0732">Signal</keyword>
<feature type="signal peptide" evidence="2">
    <location>
        <begin position="1"/>
        <end position="20"/>
    </location>
</feature>